<reference evidence="1" key="1">
    <citation type="submission" date="2020-05" db="EMBL/GenBank/DDBJ databases">
        <authorList>
            <person name="Chiriac C."/>
            <person name="Salcher M."/>
            <person name="Ghai R."/>
            <person name="Kavagutti S V."/>
        </authorList>
    </citation>
    <scope>NUCLEOTIDE SEQUENCE</scope>
</reference>
<accession>A0A6J7X289</accession>
<gene>
    <name evidence="1" type="ORF">UFOVP735_54</name>
</gene>
<name>A0A6J7X289_9CAUD</name>
<protein>
    <submittedName>
        <fullName evidence="1">AAA domain containing protein</fullName>
    </submittedName>
</protein>
<organism evidence="1">
    <name type="scientific">uncultured Caudovirales phage</name>
    <dbReference type="NCBI Taxonomy" id="2100421"/>
    <lineage>
        <taxon>Viruses</taxon>
        <taxon>Duplodnaviria</taxon>
        <taxon>Heunggongvirae</taxon>
        <taxon>Uroviricota</taxon>
        <taxon>Caudoviricetes</taxon>
        <taxon>Peduoviridae</taxon>
        <taxon>Maltschvirus</taxon>
        <taxon>Maltschvirus maltsch</taxon>
    </lineage>
</organism>
<dbReference type="EMBL" id="LR798334">
    <property type="protein sequence ID" value="CAB5224326.1"/>
    <property type="molecule type" value="Genomic_DNA"/>
</dbReference>
<sequence length="266" mass="28840">MPKFEAAKLPPRILICGEPAAGKTGALAQLANAGYRLMIHDFDSNSRVIGSYLKANAADVFINNYAVAKITNTNLFAGTGTATKQAVDSMRVFCKMLEQWKTPTEDLGPVGSLTAKDVIVIDSGTFLGEMLLLAAHEDPETKRDLRSLYNVAGRYYGAILDHLTGPKVGASVVVLTHIMQTGEKDDQGKIVGKARDVPVGIGEKFSKKMQTYFSDIWHLEVGRDGKRTFKTSATDKASLRTSAPNVIKPVEDFDLASMLDRLTGSN</sequence>
<dbReference type="Pfam" id="PF13479">
    <property type="entry name" value="AAA_24"/>
    <property type="match status" value="1"/>
</dbReference>
<evidence type="ECO:0000313" key="1">
    <source>
        <dbReference type="EMBL" id="CAB5224326.1"/>
    </source>
</evidence>
<proteinExistence type="predicted"/>